<keyword evidence="1 14" id="KW-0436">Ligase</keyword>
<evidence type="ECO:0000256" key="16">
    <source>
        <dbReference type="RuleBase" id="RU004196"/>
    </source>
</evidence>
<comment type="function">
    <text evidence="13 14">DNA ligase that seals nicks in double-stranded DNA during DNA replication, DNA recombination and DNA repair.</text>
</comment>
<comment type="cofactor">
    <cofactor evidence="14">
        <name>Mg(2+)</name>
        <dbReference type="ChEBI" id="CHEBI:18420"/>
    </cofactor>
</comment>
<comment type="caution">
    <text evidence="18">The sequence shown here is derived from an EMBL/GenBank/DDBJ whole genome shotgun (WGS) entry which is preliminary data.</text>
</comment>
<evidence type="ECO:0000256" key="3">
    <source>
        <dbReference type="ARBA" id="ARBA00022705"/>
    </source>
</evidence>
<dbReference type="CDD" id="cd07901">
    <property type="entry name" value="Adenylation_DNA_ligase_Arch_LigB"/>
    <property type="match status" value="1"/>
</dbReference>
<dbReference type="SUPFAM" id="SSF117018">
    <property type="entry name" value="ATP-dependent DNA ligase DNA-binding domain"/>
    <property type="match status" value="1"/>
</dbReference>
<keyword evidence="7 14" id="KW-0067">ATP-binding</keyword>
<dbReference type="GO" id="GO:0046872">
    <property type="term" value="F:metal ion binding"/>
    <property type="evidence" value="ECO:0007669"/>
    <property type="project" value="UniProtKB-KW"/>
</dbReference>
<evidence type="ECO:0000259" key="17">
    <source>
        <dbReference type="PROSITE" id="PS50160"/>
    </source>
</evidence>
<feature type="binding site" evidence="14">
    <location>
        <position position="232"/>
    </location>
    <ligand>
        <name>ATP</name>
        <dbReference type="ChEBI" id="CHEBI:30616"/>
    </ligand>
</feature>
<dbReference type="PROSITE" id="PS50160">
    <property type="entry name" value="DNA_LIGASE_A3"/>
    <property type="match status" value="1"/>
</dbReference>
<dbReference type="GO" id="GO:0005524">
    <property type="term" value="F:ATP binding"/>
    <property type="evidence" value="ECO:0007669"/>
    <property type="project" value="UniProtKB-UniRule"/>
</dbReference>
<keyword evidence="6 14" id="KW-0227">DNA damage</keyword>
<evidence type="ECO:0000256" key="12">
    <source>
        <dbReference type="ARBA" id="ARBA00034003"/>
    </source>
</evidence>
<evidence type="ECO:0000256" key="13">
    <source>
        <dbReference type="ARBA" id="ARBA00054532"/>
    </source>
</evidence>
<dbReference type="SUPFAM" id="SSF50249">
    <property type="entry name" value="Nucleic acid-binding proteins"/>
    <property type="match status" value="1"/>
</dbReference>
<evidence type="ECO:0000256" key="6">
    <source>
        <dbReference type="ARBA" id="ARBA00022763"/>
    </source>
</evidence>
<dbReference type="AlphaFoldDB" id="A0A426JQV0"/>
<dbReference type="GO" id="GO:0006281">
    <property type="term" value="P:DNA repair"/>
    <property type="evidence" value="ECO:0007669"/>
    <property type="project" value="UniProtKB-UniRule"/>
</dbReference>
<feature type="binding site" evidence="14">
    <location>
        <position position="261"/>
    </location>
    <ligand>
        <name>ATP</name>
        <dbReference type="ChEBI" id="CHEBI:30616"/>
    </ligand>
</feature>
<evidence type="ECO:0000256" key="10">
    <source>
        <dbReference type="ARBA" id="ARBA00023204"/>
    </source>
</evidence>
<dbReference type="GO" id="GO:0006310">
    <property type="term" value="P:DNA recombination"/>
    <property type="evidence" value="ECO:0007669"/>
    <property type="project" value="UniProtKB-UniRule"/>
</dbReference>
<dbReference type="PANTHER" id="PTHR45674:SF13">
    <property type="entry name" value="DNA LIGASE-RELATED"/>
    <property type="match status" value="1"/>
</dbReference>
<organism evidence="18 19">
    <name type="scientific">Saccharopolyspora rhizosphaerae</name>
    <dbReference type="NCBI Taxonomy" id="2492662"/>
    <lineage>
        <taxon>Bacteria</taxon>
        <taxon>Bacillati</taxon>
        <taxon>Actinomycetota</taxon>
        <taxon>Actinomycetes</taxon>
        <taxon>Pseudonocardiales</taxon>
        <taxon>Pseudonocardiaceae</taxon>
        <taxon>Saccharopolyspora</taxon>
    </lineage>
</organism>
<accession>A0A426JQV0</accession>
<feature type="binding site" evidence="14">
    <location>
        <position position="373"/>
    </location>
    <ligand>
        <name>ATP</name>
        <dbReference type="ChEBI" id="CHEBI:30616"/>
    </ligand>
</feature>
<feature type="binding site" evidence="14">
    <location>
        <position position="296"/>
    </location>
    <ligand>
        <name>ATP</name>
        <dbReference type="ChEBI" id="CHEBI:30616"/>
    </ligand>
</feature>
<dbReference type="InterPro" id="IPR000977">
    <property type="entry name" value="DNA_ligase_ATP-dep"/>
</dbReference>
<evidence type="ECO:0000256" key="7">
    <source>
        <dbReference type="ARBA" id="ARBA00022840"/>
    </source>
</evidence>
<comment type="catalytic activity">
    <reaction evidence="12 14 15">
        <text>ATP + (deoxyribonucleotide)n-3'-hydroxyl + 5'-phospho-(deoxyribonucleotide)m = (deoxyribonucleotide)n+m + AMP + diphosphate.</text>
        <dbReference type="EC" id="6.5.1.1"/>
    </reaction>
</comment>
<evidence type="ECO:0000256" key="4">
    <source>
        <dbReference type="ARBA" id="ARBA00022723"/>
    </source>
</evidence>
<dbReference type="RefSeq" id="WP_125091324.1">
    <property type="nucleotide sequence ID" value="NZ_RSAA01000015.1"/>
</dbReference>
<gene>
    <name evidence="14" type="primary">lig</name>
    <name evidence="18" type="ORF">EIL87_15935</name>
</gene>
<evidence type="ECO:0000313" key="19">
    <source>
        <dbReference type="Proteomes" id="UP000274515"/>
    </source>
</evidence>
<keyword evidence="3 14" id="KW-0235">DNA replication</keyword>
<dbReference type="NCBIfam" id="NF002868">
    <property type="entry name" value="PRK03180.1"/>
    <property type="match status" value="1"/>
</dbReference>
<evidence type="ECO:0000256" key="5">
    <source>
        <dbReference type="ARBA" id="ARBA00022741"/>
    </source>
</evidence>
<dbReference type="Gene3D" id="1.10.3260.10">
    <property type="entry name" value="DNA ligase, ATP-dependent, N-terminal domain"/>
    <property type="match status" value="1"/>
</dbReference>
<keyword evidence="8 14" id="KW-0460">Magnesium</keyword>
<evidence type="ECO:0000256" key="8">
    <source>
        <dbReference type="ARBA" id="ARBA00022842"/>
    </source>
</evidence>
<keyword evidence="9 14" id="KW-0233">DNA recombination</keyword>
<reference evidence="18 19" key="1">
    <citation type="submission" date="2018-11" db="EMBL/GenBank/DDBJ databases">
        <title>Saccharopolyspora rhizosphaerae sp. nov., an actinomycete isolated from rhizosphere soil in Thailand.</title>
        <authorList>
            <person name="Intra B."/>
            <person name="Euanorasetr J."/>
            <person name="Take A."/>
            <person name="Inahashi Y."/>
            <person name="Mori M."/>
            <person name="Panbangred W."/>
            <person name="Matsumoto A."/>
        </authorList>
    </citation>
    <scope>NUCLEOTIDE SEQUENCE [LARGE SCALE GENOMIC DNA]</scope>
    <source>
        <strain evidence="18 19">H219</strain>
    </source>
</reference>
<dbReference type="SUPFAM" id="SSF56091">
    <property type="entry name" value="DNA ligase/mRNA capping enzyme, catalytic domain"/>
    <property type="match status" value="1"/>
</dbReference>
<dbReference type="HAMAP" id="MF_00407">
    <property type="entry name" value="DNA_ligase"/>
    <property type="match status" value="1"/>
</dbReference>
<evidence type="ECO:0000256" key="15">
    <source>
        <dbReference type="RuleBase" id="RU000617"/>
    </source>
</evidence>
<dbReference type="Pfam" id="PF01068">
    <property type="entry name" value="DNA_ligase_A_M"/>
    <property type="match status" value="1"/>
</dbReference>
<keyword evidence="10 14" id="KW-0234">DNA repair</keyword>
<feature type="domain" description="ATP-dependent DNA ligase family profile" evidence="17">
    <location>
        <begin position="294"/>
        <end position="407"/>
    </location>
</feature>
<dbReference type="EMBL" id="RSAA01000015">
    <property type="protein sequence ID" value="RRO15526.1"/>
    <property type="molecule type" value="Genomic_DNA"/>
</dbReference>
<dbReference type="GO" id="GO:0006260">
    <property type="term" value="P:DNA replication"/>
    <property type="evidence" value="ECO:0007669"/>
    <property type="project" value="UniProtKB-UniRule"/>
</dbReference>
<comment type="similarity">
    <text evidence="14 16">Belongs to the ATP-dependent DNA ligase family.</text>
</comment>
<dbReference type="GO" id="GO:0051301">
    <property type="term" value="P:cell division"/>
    <property type="evidence" value="ECO:0007669"/>
    <property type="project" value="UniProtKB-KW"/>
</dbReference>
<evidence type="ECO:0000256" key="1">
    <source>
        <dbReference type="ARBA" id="ARBA00022598"/>
    </source>
</evidence>
<name>A0A426JQV0_9PSEU</name>
<protein>
    <recommendedName>
        <fullName evidence="14">Probable DNA ligase</fullName>
        <ecNumber evidence="14">6.5.1.1</ecNumber>
    </recommendedName>
    <alternativeName>
        <fullName evidence="14">Polydeoxyribonucleotide synthase [ATP]</fullName>
    </alternativeName>
</protein>
<keyword evidence="5 14" id="KW-0547">Nucleotide-binding</keyword>
<dbReference type="GO" id="GO:0003910">
    <property type="term" value="F:DNA ligase (ATP) activity"/>
    <property type="evidence" value="ECO:0007669"/>
    <property type="project" value="UniProtKB-UniRule"/>
</dbReference>
<dbReference type="Pfam" id="PF04675">
    <property type="entry name" value="DNA_ligase_A_N"/>
    <property type="match status" value="1"/>
</dbReference>
<feature type="binding site" evidence="14">
    <location>
        <position position="210"/>
    </location>
    <ligand>
        <name>ATP</name>
        <dbReference type="ChEBI" id="CHEBI:30616"/>
    </ligand>
</feature>
<evidence type="ECO:0000256" key="11">
    <source>
        <dbReference type="ARBA" id="ARBA00023306"/>
    </source>
</evidence>
<evidence type="ECO:0000256" key="9">
    <source>
        <dbReference type="ARBA" id="ARBA00023172"/>
    </source>
</evidence>
<dbReference type="NCBIfam" id="TIGR00574">
    <property type="entry name" value="dnl1"/>
    <property type="match status" value="1"/>
</dbReference>
<dbReference type="GO" id="GO:0071897">
    <property type="term" value="P:DNA biosynthetic process"/>
    <property type="evidence" value="ECO:0007669"/>
    <property type="project" value="InterPro"/>
</dbReference>
<evidence type="ECO:0000256" key="2">
    <source>
        <dbReference type="ARBA" id="ARBA00022618"/>
    </source>
</evidence>
<proteinExistence type="inferred from homology"/>
<dbReference type="InterPro" id="IPR016059">
    <property type="entry name" value="DNA_ligase_ATP-dep_CS"/>
</dbReference>
<dbReference type="InterPro" id="IPR022865">
    <property type="entry name" value="DNA_ligae_ATP-dep_bac/arc"/>
</dbReference>
<feature type="binding site" evidence="14">
    <location>
        <position position="217"/>
    </location>
    <ligand>
        <name>ATP</name>
        <dbReference type="ChEBI" id="CHEBI:30616"/>
    </ligand>
</feature>
<dbReference type="EC" id="6.5.1.1" evidence="14"/>
<dbReference type="PROSITE" id="PS00697">
    <property type="entry name" value="DNA_LIGASE_A1"/>
    <property type="match status" value="1"/>
</dbReference>
<sequence>MVLLSDVVAVSAEVAATSSRKAKTTALAGLLRRLDPPEVATATALLAGELPGGRAGVGWSTLSSLQVEPASEPTLGISDVAAAIDEVRSISGSGSGQRRAESLTGILGRATADEQWFLIRLFGGELRQGALEGVMAEAIAAAAEVRTESVRRAIMLSGRLPGTAEAALSGGEPALAEFHLELGRPIRPMLASPAATLDAALGELSECSVEYKLDGARIQVHRDGDEVRVYTRTLREITRNVAELVDLVRGLDCRSVVLDGETLALDDAGRPRPFQETMARFGAQEERAELLHPYFFDCLHLDGTDLLDLPLRDRLKALEQVAGAYRIPGVLTPTPEAASALFDDALAHGHEGVVVKDLTSPYAAGRRGKAWRKVKPEHTLDLVVLAAEWGHGRRSGYLSNLHLGARDPDGGPPIMVGKTFKGLTDELLAWQTAEFQQRATREEGYTVHVVPELVVEVELDGVQTSTRYPGGVALRFARVLRYRPDKDAAEADTIEAVRGMLRGG</sequence>
<dbReference type="Proteomes" id="UP000274515">
    <property type="component" value="Unassembled WGS sequence"/>
</dbReference>
<dbReference type="Pfam" id="PF04679">
    <property type="entry name" value="DNA_ligase_A_C"/>
    <property type="match status" value="1"/>
</dbReference>
<dbReference type="PANTHER" id="PTHR45674">
    <property type="entry name" value="DNA LIGASE 1/3 FAMILY MEMBER"/>
    <property type="match status" value="1"/>
</dbReference>
<dbReference type="Gene3D" id="2.40.50.140">
    <property type="entry name" value="Nucleic acid-binding proteins"/>
    <property type="match status" value="1"/>
</dbReference>
<dbReference type="InterPro" id="IPR012310">
    <property type="entry name" value="DNA_ligase_ATP-dep_cent"/>
</dbReference>
<keyword evidence="19" id="KW-1185">Reference proteome</keyword>
<dbReference type="GO" id="GO:0003677">
    <property type="term" value="F:DNA binding"/>
    <property type="evidence" value="ECO:0007669"/>
    <property type="project" value="InterPro"/>
</dbReference>
<dbReference type="InterPro" id="IPR012309">
    <property type="entry name" value="DNA_ligase_ATP-dep_C"/>
</dbReference>
<dbReference type="OrthoDB" id="3733803at2"/>
<feature type="active site" description="N6-AMP-lysine intermediate" evidence="14">
    <location>
        <position position="212"/>
    </location>
</feature>
<dbReference type="Gene3D" id="3.30.470.30">
    <property type="entry name" value="DNA ligase/mRNA capping enzyme"/>
    <property type="match status" value="1"/>
</dbReference>
<evidence type="ECO:0000313" key="18">
    <source>
        <dbReference type="EMBL" id="RRO15526.1"/>
    </source>
</evidence>
<keyword evidence="2 14" id="KW-0132">Cell division</keyword>
<feature type="binding site" evidence="14">
    <location>
        <position position="367"/>
    </location>
    <ligand>
        <name>ATP</name>
        <dbReference type="ChEBI" id="CHEBI:30616"/>
    </ligand>
</feature>
<dbReference type="InterPro" id="IPR012340">
    <property type="entry name" value="NA-bd_OB-fold"/>
</dbReference>
<keyword evidence="11 14" id="KW-0131">Cell cycle</keyword>
<keyword evidence="4 14" id="KW-0479">Metal-binding</keyword>
<evidence type="ECO:0000256" key="14">
    <source>
        <dbReference type="HAMAP-Rule" id="MF_00407"/>
    </source>
</evidence>
<dbReference type="FunFam" id="2.40.50.140:FF:000163">
    <property type="entry name" value="Probable DNA ligase"/>
    <property type="match status" value="1"/>
</dbReference>
<dbReference type="InterPro" id="IPR050191">
    <property type="entry name" value="ATP-dep_DNA_ligase"/>
</dbReference>
<dbReference type="InterPro" id="IPR012308">
    <property type="entry name" value="DNA_ligase_ATP-dep_N"/>
</dbReference>
<dbReference type="InterPro" id="IPR036599">
    <property type="entry name" value="DNA_ligase_N_sf"/>
</dbReference>